<evidence type="ECO:0000256" key="7">
    <source>
        <dbReference type="ARBA" id="ARBA00023163"/>
    </source>
</evidence>
<feature type="domain" description="C2H2-type" evidence="11">
    <location>
        <begin position="365"/>
        <end position="392"/>
    </location>
</feature>
<sequence>ESWRGKKEKSEEKKAYVKGFEGRIWTKFPNCPDPRRLRGGCRGIHLTENMLPMCQWEMIGKQKIREIMDDSHFNSSYFWSPVHTVQGQIENAMFLNKAKEQLGHEKANASSFQHTSATSTSSPHYPMAVLAIPGSVDPGSGVRLVPKQEGGGGAAGGGGGSLGMSALGGHLHQAHTTQNITVVPVSSTGIMTAAGLVFTTPQGTLVPTSSTQSFVAGHPTATTMIVSALHQSNADKKEDIAVPPAVVMQMPSKRGRKNKQMMGRMAGVGRVLPPGSDALILAHLAAGGQHHNADPYDLSNDEDEHTNKDGPKSYRCRMCAVTFFSKSDMQIHSKSHTEAKPHKCPHCSKSFANSSYLNHTESKPHKCPHCSKSFANSSYLSQHIRIHTGAKPYACSYCQKTFRQLSHLQQHTRIHTGDRPYKCNHPGCEKAFTQLSNLQCHNCNRGYTDAASLEVHLSTHTVKHAKLFSCGLCNRSYTSLCRHVLYFSLSPTPGNVSDETHEEAQPRPANSGRDISRSAGPGPHTGGGRGRGRGRGRGAGGAGRVGQLHSQNPNPGAPGSYQQSQQPPEAVVQCPFDLHQYKTVSASEIQYKPVSVADLPVAHKDLCLTVSTSAIQVEHMNS</sequence>
<dbReference type="Pfam" id="PF13913">
    <property type="entry name" value="zf-C2HC_2"/>
    <property type="match status" value="1"/>
</dbReference>
<evidence type="ECO:0000256" key="6">
    <source>
        <dbReference type="ARBA" id="ARBA00023015"/>
    </source>
</evidence>
<keyword evidence="7" id="KW-0804">Transcription</keyword>
<dbReference type="SMART" id="SM00355">
    <property type="entry name" value="ZnF_C2H2"/>
    <property type="match status" value="5"/>
</dbReference>
<evidence type="ECO:0000256" key="3">
    <source>
        <dbReference type="ARBA" id="ARBA00022737"/>
    </source>
</evidence>
<evidence type="ECO:0000256" key="4">
    <source>
        <dbReference type="ARBA" id="ARBA00022771"/>
    </source>
</evidence>
<keyword evidence="3" id="KW-0677">Repeat</keyword>
<evidence type="ECO:0000256" key="2">
    <source>
        <dbReference type="ARBA" id="ARBA00022723"/>
    </source>
</evidence>
<feature type="region of interest" description="Disordered" evidence="10">
    <location>
        <begin position="495"/>
        <end position="569"/>
    </location>
</feature>
<keyword evidence="5" id="KW-0862">Zinc</keyword>
<feature type="compositionally biased region" description="Gly residues" evidence="10">
    <location>
        <begin position="149"/>
        <end position="161"/>
    </location>
</feature>
<dbReference type="PANTHER" id="PTHR23235">
    <property type="entry name" value="KRUEPPEL-LIKE TRANSCRIPTION FACTOR"/>
    <property type="match status" value="1"/>
</dbReference>
<dbReference type="PROSITE" id="PS50157">
    <property type="entry name" value="ZINC_FINGER_C2H2_2"/>
    <property type="match status" value="4"/>
</dbReference>
<dbReference type="FunFam" id="3.30.160.60:FF:000377">
    <property type="entry name" value="zinc finger protein 362 isoform X4"/>
    <property type="match status" value="1"/>
</dbReference>
<comment type="subcellular location">
    <subcellularLocation>
        <location evidence="1">Nucleus</location>
    </subcellularLocation>
</comment>
<gene>
    <name evidence="12" type="ORF">F7725_025421</name>
</gene>
<accession>A0A7J5XCA3</accession>
<evidence type="ECO:0000256" key="9">
    <source>
        <dbReference type="PROSITE-ProRule" id="PRU00042"/>
    </source>
</evidence>
<dbReference type="AlphaFoldDB" id="A0A7J5XCA3"/>
<evidence type="ECO:0000256" key="5">
    <source>
        <dbReference type="ARBA" id="ARBA00022833"/>
    </source>
</evidence>
<dbReference type="GO" id="GO:0000981">
    <property type="term" value="F:DNA-binding transcription factor activity, RNA polymerase II-specific"/>
    <property type="evidence" value="ECO:0007669"/>
    <property type="project" value="TreeGrafter"/>
</dbReference>
<reference evidence="12 13" key="1">
    <citation type="submission" date="2020-03" db="EMBL/GenBank/DDBJ databases">
        <title>Dissostichus mawsoni Genome sequencing and assembly.</title>
        <authorList>
            <person name="Park H."/>
        </authorList>
    </citation>
    <scope>NUCLEOTIDE SEQUENCE [LARGE SCALE GENOMIC DNA]</scope>
    <source>
        <strain evidence="12">DM0001</strain>
        <tissue evidence="12">Muscle</tissue>
    </source>
</reference>
<evidence type="ECO:0000259" key="11">
    <source>
        <dbReference type="PROSITE" id="PS50157"/>
    </source>
</evidence>
<evidence type="ECO:0000256" key="10">
    <source>
        <dbReference type="SAM" id="MobiDB-lite"/>
    </source>
</evidence>
<organism evidence="12 13">
    <name type="scientific">Dissostichus mawsoni</name>
    <name type="common">Antarctic cod</name>
    <dbReference type="NCBI Taxonomy" id="36200"/>
    <lineage>
        <taxon>Eukaryota</taxon>
        <taxon>Metazoa</taxon>
        <taxon>Chordata</taxon>
        <taxon>Craniata</taxon>
        <taxon>Vertebrata</taxon>
        <taxon>Euteleostomi</taxon>
        <taxon>Actinopterygii</taxon>
        <taxon>Neopterygii</taxon>
        <taxon>Teleostei</taxon>
        <taxon>Neoteleostei</taxon>
        <taxon>Acanthomorphata</taxon>
        <taxon>Eupercaria</taxon>
        <taxon>Perciformes</taxon>
        <taxon>Notothenioidei</taxon>
        <taxon>Nototheniidae</taxon>
        <taxon>Dissostichus</taxon>
    </lineage>
</organism>
<dbReference type="Gene3D" id="3.30.160.60">
    <property type="entry name" value="Classic Zinc Finger"/>
    <property type="match status" value="5"/>
</dbReference>
<dbReference type="FunFam" id="3.30.160.60:FF:000433">
    <property type="entry name" value="zinc finger protein 384 isoform X1"/>
    <property type="match status" value="1"/>
</dbReference>
<evidence type="ECO:0000313" key="13">
    <source>
        <dbReference type="Proteomes" id="UP000518266"/>
    </source>
</evidence>
<dbReference type="Proteomes" id="UP000518266">
    <property type="component" value="Unassembled WGS sequence"/>
</dbReference>
<comment type="caution">
    <text evidence="12">The sequence shown here is derived from an EMBL/GenBank/DDBJ whole genome shotgun (WGS) entry which is preliminary data.</text>
</comment>
<dbReference type="GO" id="GO:0008270">
    <property type="term" value="F:zinc ion binding"/>
    <property type="evidence" value="ECO:0007669"/>
    <property type="project" value="UniProtKB-KW"/>
</dbReference>
<dbReference type="PROSITE" id="PS00028">
    <property type="entry name" value="ZINC_FINGER_C2H2_1"/>
    <property type="match status" value="4"/>
</dbReference>
<keyword evidence="8" id="KW-0539">Nucleus</keyword>
<dbReference type="PANTHER" id="PTHR23235:SF142">
    <property type="entry name" value="ZINC FINGER PROTEIN 384"/>
    <property type="match status" value="1"/>
</dbReference>
<feature type="region of interest" description="Disordered" evidence="10">
    <location>
        <begin position="140"/>
        <end position="161"/>
    </location>
</feature>
<feature type="domain" description="C2H2-type" evidence="11">
    <location>
        <begin position="314"/>
        <end position="341"/>
    </location>
</feature>
<name>A0A7J5XCA3_DISMA</name>
<dbReference type="FunFam" id="3.30.160.60:FF:000158">
    <property type="entry name" value="Zinc finger protein 362"/>
    <property type="match status" value="1"/>
</dbReference>
<feature type="compositionally biased region" description="Polar residues" evidence="10">
    <location>
        <begin position="548"/>
        <end position="567"/>
    </location>
</feature>
<dbReference type="Pfam" id="PF00096">
    <property type="entry name" value="zf-C2H2"/>
    <property type="match status" value="3"/>
</dbReference>
<dbReference type="SUPFAM" id="SSF57667">
    <property type="entry name" value="beta-beta-alpha zinc fingers"/>
    <property type="match status" value="3"/>
</dbReference>
<protein>
    <recommendedName>
        <fullName evidence="11">C2H2-type domain-containing protein</fullName>
    </recommendedName>
</protein>
<dbReference type="InterPro" id="IPR013087">
    <property type="entry name" value="Znf_C2H2_type"/>
</dbReference>
<dbReference type="OrthoDB" id="5305647at2759"/>
<dbReference type="InterPro" id="IPR036236">
    <property type="entry name" value="Znf_C2H2_sf"/>
</dbReference>
<keyword evidence="6" id="KW-0805">Transcription regulation</keyword>
<evidence type="ECO:0000256" key="8">
    <source>
        <dbReference type="ARBA" id="ARBA00023242"/>
    </source>
</evidence>
<keyword evidence="13" id="KW-1185">Reference proteome</keyword>
<dbReference type="EMBL" id="JAAKFY010000026">
    <property type="protein sequence ID" value="KAF3834217.1"/>
    <property type="molecule type" value="Genomic_DNA"/>
</dbReference>
<feature type="domain" description="C2H2-type" evidence="11">
    <location>
        <begin position="438"/>
        <end position="465"/>
    </location>
</feature>
<evidence type="ECO:0000313" key="12">
    <source>
        <dbReference type="EMBL" id="KAF3834217.1"/>
    </source>
</evidence>
<feature type="domain" description="C2H2-type" evidence="11">
    <location>
        <begin position="393"/>
        <end position="420"/>
    </location>
</feature>
<feature type="non-terminal residue" evidence="12">
    <location>
        <position position="622"/>
    </location>
</feature>
<dbReference type="GO" id="GO:0005634">
    <property type="term" value="C:nucleus"/>
    <property type="evidence" value="ECO:0007669"/>
    <property type="project" value="UniProtKB-SubCell"/>
</dbReference>
<keyword evidence="4 9" id="KW-0863">Zinc-finger</keyword>
<dbReference type="GO" id="GO:0000978">
    <property type="term" value="F:RNA polymerase II cis-regulatory region sequence-specific DNA binding"/>
    <property type="evidence" value="ECO:0007669"/>
    <property type="project" value="TreeGrafter"/>
</dbReference>
<proteinExistence type="predicted"/>
<keyword evidence="2" id="KW-0479">Metal-binding</keyword>
<evidence type="ECO:0000256" key="1">
    <source>
        <dbReference type="ARBA" id="ARBA00004123"/>
    </source>
</evidence>